<dbReference type="Pfam" id="PF00271">
    <property type="entry name" value="Helicase_C"/>
    <property type="match status" value="1"/>
</dbReference>
<dbReference type="InterPro" id="IPR027417">
    <property type="entry name" value="P-loop_NTPase"/>
</dbReference>
<evidence type="ECO:0000256" key="1">
    <source>
        <dbReference type="ARBA" id="ARBA00022741"/>
    </source>
</evidence>
<dbReference type="SMART" id="SM00490">
    <property type="entry name" value="HELICc"/>
    <property type="match status" value="1"/>
</dbReference>
<dbReference type="AlphaFoldDB" id="A0A1V2I4P1"/>
<dbReference type="InterPro" id="IPR000330">
    <property type="entry name" value="SNF2_N"/>
</dbReference>
<evidence type="ECO:0000259" key="7">
    <source>
        <dbReference type="PROSITE" id="PS51194"/>
    </source>
</evidence>
<feature type="compositionally biased region" description="Acidic residues" evidence="5">
    <location>
        <begin position="649"/>
        <end position="667"/>
    </location>
</feature>
<keyword evidence="4" id="KW-0067">ATP-binding</keyword>
<dbReference type="PANTHER" id="PTHR45766">
    <property type="entry name" value="DNA ANNEALING HELICASE AND ENDONUCLEASE ZRANB3 FAMILY MEMBER"/>
    <property type="match status" value="1"/>
</dbReference>
<dbReference type="GO" id="GO:0016787">
    <property type="term" value="F:hydrolase activity"/>
    <property type="evidence" value="ECO:0007669"/>
    <property type="project" value="UniProtKB-KW"/>
</dbReference>
<dbReference type="PROSITE" id="PS51192">
    <property type="entry name" value="HELICASE_ATP_BIND_1"/>
    <property type="match status" value="1"/>
</dbReference>
<evidence type="ECO:0000313" key="8">
    <source>
        <dbReference type="EMBL" id="ONH25550.1"/>
    </source>
</evidence>
<dbReference type="InterPro" id="IPR014001">
    <property type="entry name" value="Helicase_ATP-bd"/>
</dbReference>
<evidence type="ECO:0000256" key="4">
    <source>
        <dbReference type="ARBA" id="ARBA00022840"/>
    </source>
</evidence>
<dbReference type="Gene3D" id="3.40.50.300">
    <property type="entry name" value="P-loop containing nucleotide triphosphate hydrolases"/>
    <property type="match status" value="1"/>
</dbReference>
<dbReference type="EMBL" id="MOMC01000059">
    <property type="protein sequence ID" value="ONH25550.1"/>
    <property type="molecule type" value="Genomic_DNA"/>
</dbReference>
<comment type="caution">
    <text evidence="8">The sequence shown here is derived from an EMBL/GenBank/DDBJ whole genome shotgun (WGS) entry which is preliminary data.</text>
</comment>
<proteinExistence type="predicted"/>
<dbReference type="Pfam" id="PF00176">
    <property type="entry name" value="SNF2-rel_dom"/>
    <property type="match status" value="1"/>
</dbReference>
<dbReference type="InterPro" id="IPR057342">
    <property type="entry name" value="DEXDc_RapA"/>
</dbReference>
<dbReference type="CDD" id="cd18793">
    <property type="entry name" value="SF2_C_SNF"/>
    <property type="match status" value="1"/>
</dbReference>
<feature type="region of interest" description="Disordered" evidence="5">
    <location>
        <begin position="633"/>
        <end position="674"/>
    </location>
</feature>
<keyword evidence="2" id="KW-0378">Hydrolase</keyword>
<evidence type="ECO:0000256" key="3">
    <source>
        <dbReference type="ARBA" id="ARBA00022806"/>
    </source>
</evidence>
<protein>
    <submittedName>
        <fullName evidence="8">Helicase</fullName>
    </submittedName>
</protein>
<feature type="domain" description="Helicase ATP-binding" evidence="6">
    <location>
        <begin position="121"/>
        <end position="290"/>
    </location>
</feature>
<evidence type="ECO:0000256" key="5">
    <source>
        <dbReference type="SAM" id="MobiDB-lite"/>
    </source>
</evidence>
<sequence length="1049" mass="113968">MVAFAPGSVVIARDEEWLVTAAERAGGGDGDWRLDVVGLSELVRETTATFFTALDRDVTLLDPRKARLRPDPSPRHRQTRLWLEATLRRTPMPFGEPSLTVSDGMLVNKLQYQRRAVAHALAPENLRPRVLIADAVGLGKTLEIGMLLAELTRRGRADRVLVVTPRHVLEQMQHELWCRFGLPLVRLDSDGLQRVRQKLPANRNPFTFYRRIIVSIDTLKSPRYRSFLEKHRWDVVVIDESHNLTNIGTLNNELARVLAPNAEALILASATPHNGKKESFAELLRLLDPTAVGPDGEYDVADVTRLFVRRHRNSPEVAAEVGADWAPRPEPVIIPVPPSAAEDAIATELSETWLYPRGGAKAPISGKGSALFPWTLAKAFLSSPAALLETAESRLKRINALTDRDTERERQALERLRDLAQDALTPARTKTNGKLTALATYLANAGVGPRSPKRAVLFAERVATLGWLADELPARLGLTRDQVAVMHGALPDVEQERIVDDFKTAASPVRILVTGDVASEGVNLHAQCHHLVHVDIPWSLIRIEQRNGRIDRYGQQHPPQIAALALTPSDEHFSGDIRVLQRLLEKEHLAHTTLGDAATLMHLHSEKAEENAIRVALARRRDLDEVVPDPAAALAAPAGGHTDARGDATSDDGELMSMFDDEDDDEPAAGGDPAFDIDFVTAAANAALPPPPTQRRRESLYPNDVAFLEEALAEVYEQPARPPNEDRGAPTGSGGVGWTVHQGRALVSLAPPRDLRVRLDALPASYVAERGVREQLLLATAPEVALDSLRSAREGLAPSVRRPARTTAVPKGGKGGAAVARKGDGAVSVREVLPAHGSTWPEAHFLSPLHPVLDWAADKVLAAMGRGEVPLVRGPVDAPRVLVLATLMNQRGQVVTRQMVSVEFPTGRADLPVADVVDGLELFTGTGLMDPNPVNPGAAVVTDALTALVPAAIDAAAAVLTLAEETQHADLARRLEAWSSRQLRWRDQARQLEISLTGAARAKVRRLAKRVSLEEEIALSLKASQRLLRPLAVVIPANAGHGPAQEGQS</sequence>
<dbReference type="SUPFAM" id="SSF52540">
    <property type="entry name" value="P-loop containing nucleoside triphosphate hydrolases"/>
    <property type="match status" value="2"/>
</dbReference>
<dbReference type="STRING" id="1834516.BL253_27435"/>
<dbReference type="OrthoDB" id="9814088at2"/>
<keyword evidence="3 8" id="KW-0347">Helicase</keyword>
<dbReference type="GO" id="GO:0005524">
    <property type="term" value="F:ATP binding"/>
    <property type="evidence" value="ECO:0007669"/>
    <property type="project" value="UniProtKB-KW"/>
</dbReference>
<feature type="domain" description="Helicase C-terminal" evidence="7">
    <location>
        <begin position="434"/>
        <end position="607"/>
    </location>
</feature>
<dbReference type="PANTHER" id="PTHR45766:SF6">
    <property type="entry name" value="SWI_SNF-RELATED MATRIX-ASSOCIATED ACTIN-DEPENDENT REGULATOR OF CHROMATIN SUBFAMILY A-LIKE PROTEIN 1"/>
    <property type="match status" value="1"/>
</dbReference>
<dbReference type="Proteomes" id="UP000188929">
    <property type="component" value="Unassembled WGS sequence"/>
</dbReference>
<evidence type="ECO:0000259" key="6">
    <source>
        <dbReference type="PROSITE" id="PS51192"/>
    </source>
</evidence>
<evidence type="ECO:0000256" key="2">
    <source>
        <dbReference type="ARBA" id="ARBA00022801"/>
    </source>
</evidence>
<dbReference type="InterPro" id="IPR049730">
    <property type="entry name" value="SNF2/RAD54-like_C"/>
</dbReference>
<name>A0A1V2I4P1_9ACTN</name>
<gene>
    <name evidence="8" type="ORF">BL253_27435</name>
</gene>
<dbReference type="SMART" id="SM00487">
    <property type="entry name" value="DEXDc"/>
    <property type="match status" value="1"/>
</dbReference>
<dbReference type="InterPro" id="IPR038718">
    <property type="entry name" value="SNF2-like_sf"/>
</dbReference>
<dbReference type="PROSITE" id="PS51194">
    <property type="entry name" value="HELICASE_CTER"/>
    <property type="match status" value="1"/>
</dbReference>
<reference evidence="9" key="1">
    <citation type="submission" date="2016-10" db="EMBL/GenBank/DDBJ databases">
        <title>Frankia sp. NRRL B-16386 Genome sequencing.</title>
        <authorList>
            <person name="Ghodhbane-Gtari F."/>
            <person name="Swanson E."/>
            <person name="Gueddou A."/>
            <person name="Hezbri K."/>
            <person name="Ktari K."/>
            <person name="Nouioui I."/>
            <person name="Morris K."/>
            <person name="Simpson S."/>
            <person name="Abebe-Akele F."/>
            <person name="Thomas K."/>
            <person name="Gtari M."/>
            <person name="Tisa L.S."/>
        </authorList>
    </citation>
    <scope>NUCLEOTIDE SEQUENCE [LARGE SCALE GENOMIC DNA]</scope>
    <source>
        <strain evidence="9">NRRL B-16386</strain>
    </source>
</reference>
<accession>A0A1V2I4P1</accession>
<dbReference type="Gene3D" id="3.40.50.10810">
    <property type="entry name" value="Tandem AAA-ATPase domain"/>
    <property type="match status" value="1"/>
</dbReference>
<dbReference type="InterPro" id="IPR001650">
    <property type="entry name" value="Helicase_C-like"/>
</dbReference>
<dbReference type="GO" id="GO:0004386">
    <property type="term" value="F:helicase activity"/>
    <property type="evidence" value="ECO:0007669"/>
    <property type="project" value="UniProtKB-KW"/>
</dbReference>
<evidence type="ECO:0000313" key="9">
    <source>
        <dbReference type="Proteomes" id="UP000188929"/>
    </source>
</evidence>
<organism evidence="8 9">
    <name type="scientific">Pseudofrankia asymbiotica</name>
    <dbReference type="NCBI Taxonomy" id="1834516"/>
    <lineage>
        <taxon>Bacteria</taxon>
        <taxon>Bacillati</taxon>
        <taxon>Actinomycetota</taxon>
        <taxon>Actinomycetes</taxon>
        <taxon>Frankiales</taxon>
        <taxon>Frankiaceae</taxon>
        <taxon>Pseudofrankia</taxon>
    </lineage>
</organism>
<dbReference type="CDD" id="cd18011">
    <property type="entry name" value="DEXDc_RapA"/>
    <property type="match status" value="1"/>
</dbReference>
<dbReference type="RefSeq" id="WP_076820282.1">
    <property type="nucleotide sequence ID" value="NZ_MOMC01000059.1"/>
</dbReference>
<keyword evidence="1" id="KW-0547">Nucleotide-binding</keyword>
<keyword evidence="9" id="KW-1185">Reference proteome</keyword>